<dbReference type="InterPro" id="IPR017439">
    <property type="entry name" value="Amidohydrolase"/>
</dbReference>
<accession>A0ABS4IXD2</accession>
<dbReference type="PANTHER" id="PTHR11014:SF63">
    <property type="entry name" value="METALLOPEPTIDASE, PUTATIVE (AFU_ORTHOLOGUE AFUA_6G09600)-RELATED"/>
    <property type="match status" value="1"/>
</dbReference>
<dbReference type="InterPro" id="IPR011650">
    <property type="entry name" value="Peptidase_M20_dimer"/>
</dbReference>
<dbReference type="SUPFAM" id="SSF55031">
    <property type="entry name" value="Bacterial exopeptidase dimerisation domain"/>
    <property type="match status" value="1"/>
</dbReference>
<dbReference type="Gene3D" id="3.30.70.360">
    <property type="match status" value="1"/>
</dbReference>
<name>A0ABS4IXD2_9BACL</name>
<protein>
    <submittedName>
        <fullName evidence="2">Amidohydrolase</fullName>
    </submittedName>
</protein>
<dbReference type="InterPro" id="IPR002933">
    <property type="entry name" value="Peptidase_M20"/>
</dbReference>
<proteinExistence type="predicted"/>
<evidence type="ECO:0000259" key="1">
    <source>
        <dbReference type="Pfam" id="PF07687"/>
    </source>
</evidence>
<dbReference type="Pfam" id="PF07687">
    <property type="entry name" value="M20_dimer"/>
    <property type="match status" value="1"/>
</dbReference>
<sequence>MNTGPILSYIESLEQELVELRRDFHKYPEVLYDVGRTAAKVAELLDSWGLEVERHVGKHFGMGVTATLRGGRPGRTVLLRADMDALPIFELNEVDYRSEYPGKMHACGHDVHTAMLLGAAKALSTFRDELTGIVKFVFQPAEEGALPSPIDGRLLSGGRDMIEAGILEGVDICFAQHVKPELPVGTLGVHPKYAMAASSHFKVEFQGKAGHHSTPHQAVDAILMAAQFITEAKVMMASEVNPVEPAVLAFGTVHAGSAVNVIADRSELAGTYRAFSKETVAAITAGIHRHGQAIADAYGGAFALQLREGMALINEKTAVEHVLRAGGRLLGKASTIVLDTPSLAGEDFGWYLDQKPGALVFIGSGSQEEGSVHSIHHPRFNVDEKVLVHGAKLHVELVKEANLADSEGRNASRLL</sequence>
<dbReference type="PIRSF" id="PIRSF005962">
    <property type="entry name" value="Pept_M20D_amidohydro"/>
    <property type="match status" value="1"/>
</dbReference>
<evidence type="ECO:0000313" key="2">
    <source>
        <dbReference type="EMBL" id="MBP1992207.1"/>
    </source>
</evidence>
<dbReference type="EMBL" id="JAGGLB010000012">
    <property type="protein sequence ID" value="MBP1992207.1"/>
    <property type="molecule type" value="Genomic_DNA"/>
</dbReference>
<feature type="domain" description="Peptidase M20 dimerisation" evidence="1">
    <location>
        <begin position="200"/>
        <end position="289"/>
    </location>
</feature>
<keyword evidence="3" id="KW-1185">Reference proteome</keyword>
<dbReference type="InterPro" id="IPR036264">
    <property type="entry name" value="Bact_exopeptidase_dim_dom"/>
</dbReference>
<dbReference type="Proteomes" id="UP001519287">
    <property type="component" value="Unassembled WGS sequence"/>
</dbReference>
<comment type="caution">
    <text evidence="2">The sequence shown here is derived from an EMBL/GenBank/DDBJ whole genome shotgun (WGS) entry which is preliminary data.</text>
</comment>
<dbReference type="Gene3D" id="3.40.630.10">
    <property type="entry name" value="Zn peptidases"/>
    <property type="match status" value="1"/>
</dbReference>
<gene>
    <name evidence="2" type="ORF">J2Z66_003815</name>
</gene>
<dbReference type="PANTHER" id="PTHR11014">
    <property type="entry name" value="PEPTIDASE M20 FAMILY MEMBER"/>
    <property type="match status" value="1"/>
</dbReference>
<evidence type="ECO:0000313" key="3">
    <source>
        <dbReference type="Proteomes" id="UP001519287"/>
    </source>
</evidence>
<organism evidence="2 3">
    <name type="scientific">Paenibacillus eucommiae</name>
    <dbReference type="NCBI Taxonomy" id="1355755"/>
    <lineage>
        <taxon>Bacteria</taxon>
        <taxon>Bacillati</taxon>
        <taxon>Bacillota</taxon>
        <taxon>Bacilli</taxon>
        <taxon>Bacillales</taxon>
        <taxon>Paenibacillaceae</taxon>
        <taxon>Paenibacillus</taxon>
    </lineage>
</organism>
<dbReference type="Pfam" id="PF01546">
    <property type="entry name" value="Peptidase_M20"/>
    <property type="match status" value="1"/>
</dbReference>
<dbReference type="RefSeq" id="WP_209972955.1">
    <property type="nucleotide sequence ID" value="NZ_JAGGLB010000012.1"/>
</dbReference>
<dbReference type="SUPFAM" id="SSF53187">
    <property type="entry name" value="Zn-dependent exopeptidases"/>
    <property type="match status" value="1"/>
</dbReference>
<dbReference type="NCBIfam" id="TIGR01891">
    <property type="entry name" value="amidohydrolases"/>
    <property type="match status" value="1"/>
</dbReference>
<reference evidence="2 3" key="1">
    <citation type="submission" date="2021-03" db="EMBL/GenBank/DDBJ databases">
        <title>Genomic Encyclopedia of Type Strains, Phase IV (KMG-IV): sequencing the most valuable type-strain genomes for metagenomic binning, comparative biology and taxonomic classification.</title>
        <authorList>
            <person name="Goeker M."/>
        </authorList>
    </citation>
    <scope>NUCLEOTIDE SEQUENCE [LARGE SCALE GENOMIC DNA]</scope>
    <source>
        <strain evidence="2 3">DSM 26048</strain>
    </source>
</reference>